<dbReference type="GO" id="GO:0006261">
    <property type="term" value="P:DNA-templated DNA replication"/>
    <property type="evidence" value="ECO:0007669"/>
    <property type="project" value="TreeGrafter"/>
</dbReference>
<dbReference type="Proteomes" id="UP000215145">
    <property type="component" value="Unassembled WGS sequence"/>
</dbReference>
<sequence length="326" mass="35647">MKLAAIPGQEKAKQILQHALRSGRVSHAYLFAGPSGTGKLQAALAFAQALFCLCGGDDACGECLECRKFEHGNQPDLHRIAPDGQSVKLGQIQELQREMSYRTSDSSSRKVYVIEKADSMTLQAGNSLLKFLEEPVSPTVAILLATHTGAVLPTIASRSQPVPFLPYSAEQMLEQLIAEEHPPVLARAAVHLASGLDGSRAIIEQIGFAEIRNVVIQLGKESLSRFTAALVTIQQRLSKTDLGADSQLLLSLLVLWFRDMIHYQAGRSDKMVFIDQLEWISAHAFTKPVSYWVSCMELTLQAAGMIKANVAPQLALEQLMVRLQEG</sequence>
<dbReference type="PANTHER" id="PTHR11669:SF8">
    <property type="entry name" value="DNA POLYMERASE III SUBUNIT DELTA"/>
    <property type="match status" value="1"/>
</dbReference>
<dbReference type="EMBL" id="NMUQ01000002">
    <property type="protein sequence ID" value="OXM14528.1"/>
    <property type="molecule type" value="Genomic_DNA"/>
</dbReference>
<organism evidence="1 2">
    <name type="scientific">Paenibacillus herberti</name>
    <dbReference type="NCBI Taxonomy" id="1619309"/>
    <lineage>
        <taxon>Bacteria</taxon>
        <taxon>Bacillati</taxon>
        <taxon>Bacillota</taxon>
        <taxon>Bacilli</taxon>
        <taxon>Bacillales</taxon>
        <taxon>Paenibacillaceae</taxon>
        <taxon>Paenibacillus</taxon>
    </lineage>
</organism>
<dbReference type="InterPro" id="IPR027417">
    <property type="entry name" value="P-loop_NTPase"/>
</dbReference>
<dbReference type="GO" id="GO:0003887">
    <property type="term" value="F:DNA-directed DNA polymerase activity"/>
    <property type="evidence" value="ECO:0007669"/>
    <property type="project" value="InterPro"/>
</dbReference>
<dbReference type="PANTHER" id="PTHR11669">
    <property type="entry name" value="REPLICATION FACTOR C / DNA POLYMERASE III GAMMA-TAU SUBUNIT"/>
    <property type="match status" value="1"/>
</dbReference>
<dbReference type="SUPFAM" id="SSF52540">
    <property type="entry name" value="P-loop containing nucleoside triphosphate hydrolases"/>
    <property type="match status" value="1"/>
</dbReference>
<name>A0A229NXD7_9BACL</name>
<protein>
    <submittedName>
        <fullName evidence="1">DNA polymerase III subunit delta</fullName>
    </submittedName>
</protein>
<dbReference type="RefSeq" id="WP_089525348.1">
    <property type="nucleotide sequence ID" value="NZ_NMUQ01000002.1"/>
</dbReference>
<dbReference type="FunFam" id="3.40.50.300:FF:001255">
    <property type="entry name" value="DNA polymerase III subunit delta"/>
    <property type="match status" value="1"/>
</dbReference>
<dbReference type="NCBIfam" id="TIGR00678">
    <property type="entry name" value="holB"/>
    <property type="match status" value="1"/>
</dbReference>
<keyword evidence="2" id="KW-1185">Reference proteome</keyword>
<dbReference type="InterPro" id="IPR004622">
    <property type="entry name" value="DNA_pol_HolB"/>
</dbReference>
<evidence type="ECO:0000313" key="1">
    <source>
        <dbReference type="EMBL" id="OXM14528.1"/>
    </source>
</evidence>
<dbReference type="GO" id="GO:0008408">
    <property type="term" value="F:3'-5' exonuclease activity"/>
    <property type="evidence" value="ECO:0007669"/>
    <property type="project" value="InterPro"/>
</dbReference>
<evidence type="ECO:0000313" key="2">
    <source>
        <dbReference type="Proteomes" id="UP000215145"/>
    </source>
</evidence>
<proteinExistence type="predicted"/>
<dbReference type="Pfam" id="PF13177">
    <property type="entry name" value="DNA_pol3_delta2"/>
    <property type="match status" value="1"/>
</dbReference>
<dbReference type="AlphaFoldDB" id="A0A229NXD7"/>
<accession>A0A229NXD7</accession>
<dbReference type="OrthoDB" id="9810148at2"/>
<dbReference type="InterPro" id="IPR050238">
    <property type="entry name" value="DNA_Rep/Repair_Clamp_Loader"/>
</dbReference>
<reference evidence="1 2" key="1">
    <citation type="submission" date="2017-07" db="EMBL/GenBank/DDBJ databases">
        <title>Paenibacillus herberti R33 genome sequencing and assembly.</title>
        <authorList>
            <person name="Su W."/>
        </authorList>
    </citation>
    <scope>NUCLEOTIDE SEQUENCE [LARGE SCALE GENOMIC DNA]</scope>
    <source>
        <strain evidence="1 2">R33</strain>
    </source>
</reference>
<gene>
    <name evidence="1" type="primary">holB</name>
    <name evidence="1" type="ORF">CGZ75_16470</name>
</gene>
<comment type="caution">
    <text evidence="1">The sequence shown here is derived from an EMBL/GenBank/DDBJ whole genome shotgun (WGS) entry which is preliminary data.</text>
</comment>
<dbReference type="Gene3D" id="3.40.50.300">
    <property type="entry name" value="P-loop containing nucleotide triphosphate hydrolases"/>
    <property type="match status" value="1"/>
</dbReference>